<reference evidence="7 8" key="1">
    <citation type="submission" date="2019-10" db="EMBL/GenBank/DDBJ databases">
        <title>New genus of Silvanigrellaceae.</title>
        <authorList>
            <person name="Pitt A."/>
            <person name="Hahn M.W."/>
        </authorList>
    </citation>
    <scope>NUCLEOTIDE SEQUENCE [LARGE SCALE GENOMIC DNA]</scope>
    <source>
        <strain evidence="7 8">33A1-SZDP</strain>
    </source>
</reference>
<dbReference type="GO" id="GO:0016020">
    <property type="term" value="C:membrane"/>
    <property type="evidence" value="ECO:0007669"/>
    <property type="project" value="UniProtKB-SubCell"/>
</dbReference>
<keyword evidence="5 6" id="KW-0472">Membrane</keyword>
<dbReference type="PANTHER" id="PTHR31885:SF6">
    <property type="entry name" value="GH04784P"/>
    <property type="match status" value="1"/>
</dbReference>
<feature type="transmembrane region" description="Helical" evidence="6">
    <location>
        <begin position="163"/>
        <end position="180"/>
    </location>
</feature>
<dbReference type="Pfam" id="PF07947">
    <property type="entry name" value="YhhN"/>
    <property type="match status" value="1"/>
</dbReference>
<feature type="transmembrane region" description="Helical" evidence="6">
    <location>
        <begin position="110"/>
        <end position="128"/>
    </location>
</feature>
<evidence type="ECO:0000313" key="8">
    <source>
        <dbReference type="Proteomes" id="UP000442694"/>
    </source>
</evidence>
<feature type="transmembrane region" description="Helical" evidence="6">
    <location>
        <begin position="140"/>
        <end position="157"/>
    </location>
</feature>
<dbReference type="GO" id="GO:0016787">
    <property type="term" value="F:hydrolase activity"/>
    <property type="evidence" value="ECO:0007669"/>
    <property type="project" value="TreeGrafter"/>
</dbReference>
<gene>
    <name evidence="7" type="ORF">GCL57_01275</name>
</gene>
<dbReference type="RefSeq" id="WP_152211446.1">
    <property type="nucleotide sequence ID" value="NZ_WFLN01000004.1"/>
</dbReference>
<evidence type="ECO:0000256" key="6">
    <source>
        <dbReference type="SAM" id="Phobius"/>
    </source>
</evidence>
<evidence type="ECO:0000256" key="3">
    <source>
        <dbReference type="ARBA" id="ARBA00022692"/>
    </source>
</evidence>
<organism evidence="7 8">
    <name type="scientific">Fluviispira multicolorata</name>
    <dbReference type="NCBI Taxonomy" id="2654512"/>
    <lineage>
        <taxon>Bacteria</taxon>
        <taxon>Pseudomonadati</taxon>
        <taxon>Bdellovibrionota</taxon>
        <taxon>Oligoflexia</taxon>
        <taxon>Silvanigrellales</taxon>
        <taxon>Silvanigrellaceae</taxon>
        <taxon>Fluviispira</taxon>
    </lineage>
</organism>
<comment type="subcellular location">
    <subcellularLocation>
        <location evidence="1">Membrane</location>
        <topology evidence="1">Multi-pass membrane protein</topology>
    </subcellularLocation>
</comment>
<feature type="transmembrane region" description="Helical" evidence="6">
    <location>
        <begin position="53"/>
        <end position="71"/>
    </location>
</feature>
<evidence type="ECO:0000256" key="4">
    <source>
        <dbReference type="ARBA" id="ARBA00022989"/>
    </source>
</evidence>
<keyword evidence="3 6" id="KW-0812">Transmembrane</keyword>
<feature type="transmembrane region" description="Helical" evidence="6">
    <location>
        <begin position="78"/>
        <end position="98"/>
    </location>
</feature>
<evidence type="ECO:0000256" key="2">
    <source>
        <dbReference type="ARBA" id="ARBA00007375"/>
    </source>
</evidence>
<proteinExistence type="inferred from homology"/>
<feature type="transmembrane region" description="Helical" evidence="6">
    <location>
        <begin position="6"/>
        <end position="24"/>
    </location>
</feature>
<name>A0A833JES0_9BACT</name>
<evidence type="ECO:0000313" key="7">
    <source>
        <dbReference type="EMBL" id="KAB8033360.1"/>
    </source>
</evidence>
<accession>A0A833JES0</accession>
<comment type="caution">
    <text evidence="7">The sequence shown here is derived from an EMBL/GenBank/DDBJ whole genome shotgun (WGS) entry which is preliminary data.</text>
</comment>
<keyword evidence="4 6" id="KW-1133">Transmembrane helix</keyword>
<evidence type="ECO:0000256" key="5">
    <source>
        <dbReference type="ARBA" id="ARBA00023136"/>
    </source>
</evidence>
<dbReference type="Proteomes" id="UP000442694">
    <property type="component" value="Unassembled WGS sequence"/>
</dbReference>
<feature type="transmembrane region" description="Helical" evidence="6">
    <location>
        <begin position="192"/>
        <end position="210"/>
    </location>
</feature>
<sequence>MFQVNGLIIISAIFSFIYLLSLNLYPFKLHWLIKGMSIIAIAIYSFFYIPNSFAFIFAVSLLFSACGDMFLAYDGQKFFIQGLISFLISHIIYAYIFFMNSGHFLNDLSVRVFLLVLMLTFFTVMLKVLSQKVGNLKIPVFIYMTALSCMVIASILIKDLNYLLILGALLFVLSDTLLAIQKFINSYKGINYFIWITYYFAQMLLLAGMFKL</sequence>
<evidence type="ECO:0000256" key="1">
    <source>
        <dbReference type="ARBA" id="ARBA00004141"/>
    </source>
</evidence>
<comment type="similarity">
    <text evidence="2">Belongs to the TMEM86 family.</text>
</comment>
<dbReference type="InterPro" id="IPR012506">
    <property type="entry name" value="TMEM86B-like"/>
</dbReference>
<dbReference type="PANTHER" id="PTHR31885">
    <property type="entry name" value="GH04784P"/>
    <property type="match status" value="1"/>
</dbReference>
<evidence type="ECO:0008006" key="9">
    <source>
        <dbReference type="Google" id="ProtNLM"/>
    </source>
</evidence>
<dbReference type="AlphaFoldDB" id="A0A833JES0"/>
<keyword evidence="8" id="KW-1185">Reference proteome</keyword>
<dbReference type="EMBL" id="WFLN01000004">
    <property type="protein sequence ID" value="KAB8033360.1"/>
    <property type="molecule type" value="Genomic_DNA"/>
</dbReference>
<protein>
    <recommendedName>
        <fullName evidence="9">YhhN-like protein</fullName>
    </recommendedName>
</protein>